<keyword evidence="3" id="KW-1185">Reference proteome</keyword>
<proteinExistence type="predicted"/>
<dbReference type="Gene3D" id="2.40.50.1020">
    <property type="entry name" value="LytTr DNA-binding domain"/>
    <property type="match status" value="1"/>
</dbReference>
<dbReference type="Pfam" id="PF04397">
    <property type="entry name" value="LytTR"/>
    <property type="match status" value="1"/>
</dbReference>
<comment type="caution">
    <text evidence="2">The sequence shown here is derived from an EMBL/GenBank/DDBJ whole genome shotgun (WGS) entry which is preliminary data.</text>
</comment>
<accession>A0ABW0LZB1</accession>
<evidence type="ECO:0000313" key="3">
    <source>
        <dbReference type="Proteomes" id="UP001596105"/>
    </source>
</evidence>
<protein>
    <submittedName>
        <fullName evidence="2">LytTR family transcriptional regulator DNA-binding domain-containing protein</fullName>
    </submittedName>
</protein>
<dbReference type="Proteomes" id="UP001596105">
    <property type="component" value="Unassembled WGS sequence"/>
</dbReference>
<dbReference type="SMART" id="SM00850">
    <property type="entry name" value="LytTR"/>
    <property type="match status" value="1"/>
</dbReference>
<organism evidence="2 3">
    <name type="scientific">Cohnella suwonensis</name>
    <dbReference type="NCBI Taxonomy" id="696072"/>
    <lineage>
        <taxon>Bacteria</taxon>
        <taxon>Bacillati</taxon>
        <taxon>Bacillota</taxon>
        <taxon>Bacilli</taxon>
        <taxon>Bacillales</taxon>
        <taxon>Paenibacillaceae</taxon>
        <taxon>Cohnella</taxon>
    </lineage>
</organism>
<feature type="domain" description="HTH LytTR-type" evidence="1">
    <location>
        <begin position="13"/>
        <end position="113"/>
    </location>
</feature>
<keyword evidence="2" id="KW-0238">DNA-binding</keyword>
<dbReference type="EMBL" id="JBHSMH010000044">
    <property type="protein sequence ID" value="MFC5469928.1"/>
    <property type="molecule type" value="Genomic_DNA"/>
</dbReference>
<evidence type="ECO:0000313" key="2">
    <source>
        <dbReference type="EMBL" id="MFC5469928.1"/>
    </source>
</evidence>
<gene>
    <name evidence="2" type="ORF">ACFPPD_14435</name>
</gene>
<reference evidence="3" key="1">
    <citation type="journal article" date="2019" name="Int. J. Syst. Evol. Microbiol.">
        <title>The Global Catalogue of Microorganisms (GCM) 10K type strain sequencing project: providing services to taxonomists for standard genome sequencing and annotation.</title>
        <authorList>
            <consortium name="The Broad Institute Genomics Platform"/>
            <consortium name="The Broad Institute Genome Sequencing Center for Infectious Disease"/>
            <person name="Wu L."/>
            <person name="Ma J."/>
        </authorList>
    </citation>
    <scope>NUCLEOTIDE SEQUENCE [LARGE SCALE GENOMIC DNA]</scope>
    <source>
        <strain evidence="3">CCUG 57113</strain>
    </source>
</reference>
<dbReference type="RefSeq" id="WP_209749477.1">
    <property type="nucleotide sequence ID" value="NZ_JBHSMH010000044.1"/>
</dbReference>
<sequence length="122" mass="14501">MIQPVTRDRNNEGEVIMMDMQDVRYIQTEDGTVVFYTDKGRFYPLVPSLNLYEKWTEGLDFFRLDRTNLVNMRKISRFDERHGVVYFDKNETIDEQSATVAIMRISKLKGIIRSWIDRNLGK</sequence>
<dbReference type="GO" id="GO:0003677">
    <property type="term" value="F:DNA binding"/>
    <property type="evidence" value="ECO:0007669"/>
    <property type="project" value="UniProtKB-KW"/>
</dbReference>
<evidence type="ECO:0000259" key="1">
    <source>
        <dbReference type="SMART" id="SM00850"/>
    </source>
</evidence>
<name>A0ABW0LZB1_9BACL</name>
<dbReference type="InterPro" id="IPR007492">
    <property type="entry name" value="LytTR_DNA-bd_dom"/>
</dbReference>